<dbReference type="InterPro" id="IPR011006">
    <property type="entry name" value="CheY-like_superfamily"/>
</dbReference>
<dbReference type="Pfam" id="PF00072">
    <property type="entry name" value="Response_reg"/>
    <property type="match status" value="1"/>
</dbReference>
<dbReference type="Proteomes" id="UP000198379">
    <property type="component" value="Unassembled WGS sequence"/>
</dbReference>
<feature type="domain" description="HTH LytTR-type" evidence="3">
    <location>
        <begin position="145"/>
        <end position="245"/>
    </location>
</feature>
<reference evidence="4 5" key="1">
    <citation type="submission" date="2017-06" db="EMBL/GenBank/DDBJ databases">
        <authorList>
            <person name="Kim H.J."/>
            <person name="Triplett B.A."/>
        </authorList>
    </citation>
    <scope>NUCLEOTIDE SEQUENCE [LARGE SCALE GENOMIC DNA]</scope>
    <source>
        <strain evidence="4 5">DSM 25597</strain>
    </source>
</reference>
<evidence type="ECO:0000259" key="2">
    <source>
        <dbReference type="PROSITE" id="PS50110"/>
    </source>
</evidence>
<keyword evidence="5" id="KW-1185">Reference proteome</keyword>
<dbReference type="InterPro" id="IPR007492">
    <property type="entry name" value="LytTR_DNA-bd_dom"/>
</dbReference>
<evidence type="ECO:0000313" key="5">
    <source>
        <dbReference type="Proteomes" id="UP000198379"/>
    </source>
</evidence>
<dbReference type="PROSITE" id="PS50930">
    <property type="entry name" value="HTH_LYTTR"/>
    <property type="match status" value="1"/>
</dbReference>
<dbReference type="SMART" id="SM00850">
    <property type="entry name" value="LytTR"/>
    <property type="match status" value="1"/>
</dbReference>
<dbReference type="InterPro" id="IPR001789">
    <property type="entry name" value="Sig_transdc_resp-reg_receiver"/>
</dbReference>
<dbReference type="GO" id="GO:0000156">
    <property type="term" value="F:phosphorelay response regulator activity"/>
    <property type="evidence" value="ECO:0007669"/>
    <property type="project" value="InterPro"/>
</dbReference>
<protein>
    <submittedName>
        <fullName evidence="4">Two component transcriptional regulator, LytTR family</fullName>
    </submittedName>
</protein>
<dbReference type="OrthoDB" id="2168082at2"/>
<dbReference type="EMBL" id="FZNY01000010">
    <property type="protein sequence ID" value="SNS27783.1"/>
    <property type="molecule type" value="Genomic_DNA"/>
</dbReference>
<dbReference type="PANTHER" id="PTHR37299">
    <property type="entry name" value="TRANSCRIPTIONAL REGULATOR-RELATED"/>
    <property type="match status" value="1"/>
</dbReference>
<sequence>MIKVVLVEDEPLFRADISQILETYFKDVISIVGIGYNMISGIKEITTHRPNLVLLDINLGDGTGFELLEKIENQDFALIFITGYDKHAIQAIKIGALDYIMKPINEEEFIQGIQKAIASITSRNSLPDSRIIASQFYSEKYIEKIVVSTSDAMHVLQQEDIYYCAADGNYTKFFTVSGTIMVARTLKFYDAVFDQSHFIRCHRSYVVNRNHVQRYDKSGFLILTNNIQIPISSRKKNEVLKTLFG</sequence>
<gene>
    <name evidence="4" type="ORF">SAMN06265376_11010</name>
</gene>
<dbReference type="Gene3D" id="2.40.50.1020">
    <property type="entry name" value="LytTr DNA-binding domain"/>
    <property type="match status" value="1"/>
</dbReference>
<dbReference type="SUPFAM" id="SSF52172">
    <property type="entry name" value="CheY-like"/>
    <property type="match status" value="1"/>
</dbReference>
<evidence type="ECO:0000259" key="3">
    <source>
        <dbReference type="PROSITE" id="PS50930"/>
    </source>
</evidence>
<dbReference type="InterPro" id="IPR046947">
    <property type="entry name" value="LytR-like"/>
</dbReference>
<evidence type="ECO:0000313" key="4">
    <source>
        <dbReference type="EMBL" id="SNS27783.1"/>
    </source>
</evidence>
<dbReference type="PANTHER" id="PTHR37299:SF1">
    <property type="entry name" value="STAGE 0 SPORULATION PROTEIN A HOMOLOG"/>
    <property type="match status" value="1"/>
</dbReference>
<dbReference type="SMART" id="SM00448">
    <property type="entry name" value="REC"/>
    <property type="match status" value="1"/>
</dbReference>
<dbReference type="PROSITE" id="PS50110">
    <property type="entry name" value="RESPONSE_REGULATORY"/>
    <property type="match status" value="1"/>
</dbReference>
<organism evidence="4 5">
    <name type="scientific">Dokdonia pacifica</name>
    <dbReference type="NCBI Taxonomy" id="1627892"/>
    <lineage>
        <taxon>Bacteria</taxon>
        <taxon>Pseudomonadati</taxon>
        <taxon>Bacteroidota</taxon>
        <taxon>Flavobacteriia</taxon>
        <taxon>Flavobacteriales</taxon>
        <taxon>Flavobacteriaceae</taxon>
        <taxon>Dokdonia</taxon>
    </lineage>
</organism>
<dbReference type="AlphaFoldDB" id="A0A239D879"/>
<dbReference type="Gene3D" id="3.40.50.2300">
    <property type="match status" value="1"/>
</dbReference>
<dbReference type="GO" id="GO:0003677">
    <property type="term" value="F:DNA binding"/>
    <property type="evidence" value="ECO:0007669"/>
    <property type="project" value="InterPro"/>
</dbReference>
<accession>A0A239D879</accession>
<dbReference type="RefSeq" id="WP_089373636.1">
    <property type="nucleotide sequence ID" value="NZ_BMEP01000010.1"/>
</dbReference>
<feature type="domain" description="Response regulatory" evidence="2">
    <location>
        <begin position="3"/>
        <end position="117"/>
    </location>
</feature>
<dbReference type="Pfam" id="PF04397">
    <property type="entry name" value="LytTR"/>
    <property type="match status" value="1"/>
</dbReference>
<name>A0A239D879_9FLAO</name>
<evidence type="ECO:0000256" key="1">
    <source>
        <dbReference type="PROSITE-ProRule" id="PRU00169"/>
    </source>
</evidence>
<proteinExistence type="predicted"/>
<keyword evidence="1" id="KW-0597">Phosphoprotein</keyword>
<feature type="modified residue" description="4-aspartylphosphate" evidence="1">
    <location>
        <position position="56"/>
    </location>
</feature>